<dbReference type="InterPro" id="IPR036390">
    <property type="entry name" value="WH_DNA-bd_sf"/>
</dbReference>
<dbReference type="PRINTS" id="PR00598">
    <property type="entry name" value="HTHMARR"/>
</dbReference>
<comment type="caution">
    <text evidence="5">The sequence shown here is derived from an EMBL/GenBank/DDBJ whole genome shotgun (WGS) entry which is preliminary data.</text>
</comment>
<keyword evidence="3" id="KW-0804">Transcription</keyword>
<dbReference type="EMBL" id="BAAAVS010000017">
    <property type="protein sequence ID" value="GAA3029475.1"/>
    <property type="molecule type" value="Genomic_DNA"/>
</dbReference>
<sequence>MADVAKADLAFSQFRTLMELGARGTALSVNELADAVQLSVAATGRVVDKLVGLGYTDRREDPTDRRVKRVSLTAVGHTFVTMAVDARADALRAFTRRLPSDVAHALACALDPVVNGDIDYFTAPNPDPQTES</sequence>
<evidence type="ECO:0000256" key="3">
    <source>
        <dbReference type="ARBA" id="ARBA00023163"/>
    </source>
</evidence>
<evidence type="ECO:0000313" key="6">
    <source>
        <dbReference type="Proteomes" id="UP001501035"/>
    </source>
</evidence>
<dbReference type="InterPro" id="IPR036388">
    <property type="entry name" value="WH-like_DNA-bd_sf"/>
</dbReference>
<reference evidence="6" key="1">
    <citation type="journal article" date="2019" name="Int. J. Syst. Evol. Microbiol.">
        <title>The Global Catalogue of Microorganisms (GCM) 10K type strain sequencing project: providing services to taxonomists for standard genome sequencing and annotation.</title>
        <authorList>
            <consortium name="The Broad Institute Genomics Platform"/>
            <consortium name="The Broad Institute Genome Sequencing Center for Infectious Disease"/>
            <person name="Wu L."/>
            <person name="Ma J."/>
        </authorList>
    </citation>
    <scope>NUCLEOTIDE SEQUENCE [LARGE SCALE GENOMIC DNA]</scope>
    <source>
        <strain evidence="6">JCM 14234</strain>
    </source>
</reference>
<keyword evidence="6" id="KW-1185">Reference proteome</keyword>
<protein>
    <recommendedName>
        <fullName evidence="4">HTH marR-type domain-containing protein</fullName>
    </recommendedName>
</protein>
<dbReference type="PANTHER" id="PTHR42756:SF1">
    <property type="entry name" value="TRANSCRIPTIONAL REPRESSOR OF EMRAB OPERON"/>
    <property type="match status" value="1"/>
</dbReference>
<feature type="domain" description="HTH marR-type" evidence="4">
    <location>
        <begin position="1"/>
        <end position="115"/>
    </location>
</feature>
<evidence type="ECO:0000256" key="1">
    <source>
        <dbReference type="ARBA" id="ARBA00023015"/>
    </source>
</evidence>
<dbReference type="PROSITE" id="PS50995">
    <property type="entry name" value="HTH_MARR_2"/>
    <property type="match status" value="1"/>
</dbReference>
<dbReference type="Pfam" id="PF12802">
    <property type="entry name" value="MarR_2"/>
    <property type="match status" value="1"/>
</dbReference>
<dbReference type="InterPro" id="IPR000835">
    <property type="entry name" value="HTH_MarR-typ"/>
</dbReference>
<evidence type="ECO:0000259" key="4">
    <source>
        <dbReference type="PROSITE" id="PS50995"/>
    </source>
</evidence>
<gene>
    <name evidence="5" type="ORF">GCM10010528_08730</name>
</gene>
<dbReference type="SMART" id="SM00347">
    <property type="entry name" value="HTH_MARR"/>
    <property type="match status" value="1"/>
</dbReference>
<dbReference type="SUPFAM" id="SSF46785">
    <property type="entry name" value="Winged helix' DNA-binding domain"/>
    <property type="match status" value="1"/>
</dbReference>
<accession>A0ABP6L2V9</accession>
<dbReference type="Proteomes" id="UP001501035">
    <property type="component" value="Unassembled WGS sequence"/>
</dbReference>
<proteinExistence type="predicted"/>
<name>A0ABP6L2V9_9ACTN</name>
<keyword evidence="2" id="KW-0238">DNA-binding</keyword>
<organism evidence="5 6">
    <name type="scientific">Gordonia defluvii</name>
    <dbReference type="NCBI Taxonomy" id="283718"/>
    <lineage>
        <taxon>Bacteria</taxon>
        <taxon>Bacillati</taxon>
        <taxon>Actinomycetota</taxon>
        <taxon>Actinomycetes</taxon>
        <taxon>Mycobacteriales</taxon>
        <taxon>Gordoniaceae</taxon>
        <taxon>Gordonia</taxon>
    </lineage>
</organism>
<dbReference type="PANTHER" id="PTHR42756">
    <property type="entry name" value="TRANSCRIPTIONAL REGULATOR, MARR"/>
    <property type="match status" value="1"/>
</dbReference>
<dbReference type="Gene3D" id="1.10.10.10">
    <property type="entry name" value="Winged helix-like DNA-binding domain superfamily/Winged helix DNA-binding domain"/>
    <property type="match status" value="1"/>
</dbReference>
<evidence type="ECO:0000256" key="2">
    <source>
        <dbReference type="ARBA" id="ARBA00023125"/>
    </source>
</evidence>
<keyword evidence="1" id="KW-0805">Transcription regulation</keyword>
<evidence type="ECO:0000313" key="5">
    <source>
        <dbReference type="EMBL" id="GAA3029475.1"/>
    </source>
</evidence>